<feature type="domain" description="AAA+ ATPase" evidence="14">
    <location>
        <begin position="37"/>
        <end position="179"/>
    </location>
</feature>
<evidence type="ECO:0000259" key="14">
    <source>
        <dbReference type="SMART" id="SM00382"/>
    </source>
</evidence>
<evidence type="ECO:0000256" key="8">
    <source>
        <dbReference type="ARBA" id="ARBA00022840"/>
    </source>
</evidence>
<dbReference type="Pfam" id="PF12169">
    <property type="entry name" value="DNA_pol3_gamma3"/>
    <property type="match status" value="1"/>
</dbReference>
<proteinExistence type="inferred from homology"/>
<dbReference type="NCBIfam" id="NF004046">
    <property type="entry name" value="PRK05563.1"/>
    <property type="match status" value="1"/>
</dbReference>
<dbReference type="EC" id="2.7.7.7" evidence="11"/>
<dbReference type="InterPro" id="IPR027417">
    <property type="entry name" value="P-loop_NTPase"/>
</dbReference>
<evidence type="ECO:0000256" key="9">
    <source>
        <dbReference type="ARBA" id="ARBA00022932"/>
    </source>
</evidence>
<dbReference type="InterPro" id="IPR008921">
    <property type="entry name" value="DNA_pol3_clamp-load_cplx_C"/>
</dbReference>
<dbReference type="SMART" id="SM00382">
    <property type="entry name" value="AAA"/>
    <property type="match status" value="1"/>
</dbReference>
<feature type="compositionally biased region" description="Low complexity" evidence="13">
    <location>
        <begin position="397"/>
        <end position="407"/>
    </location>
</feature>
<dbReference type="InterPro" id="IPR003593">
    <property type="entry name" value="AAA+_ATPase"/>
</dbReference>
<dbReference type="InterPro" id="IPR022754">
    <property type="entry name" value="DNA_pol_III_gamma-3"/>
</dbReference>
<dbReference type="CDD" id="cd00009">
    <property type="entry name" value="AAA"/>
    <property type="match status" value="1"/>
</dbReference>
<comment type="catalytic activity">
    <reaction evidence="10 11">
        <text>DNA(n) + a 2'-deoxyribonucleoside 5'-triphosphate = DNA(n+1) + diphosphate</text>
        <dbReference type="Rhea" id="RHEA:22508"/>
        <dbReference type="Rhea" id="RHEA-COMP:17339"/>
        <dbReference type="Rhea" id="RHEA-COMP:17340"/>
        <dbReference type="ChEBI" id="CHEBI:33019"/>
        <dbReference type="ChEBI" id="CHEBI:61560"/>
        <dbReference type="ChEBI" id="CHEBI:173112"/>
        <dbReference type="EC" id="2.7.7.7"/>
    </reaction>
</comment>
<gene>
    <name evidence="11 15" type="primary">dnaX</name>
    <name evidence="15" type="ORF">ET418_10845</name>
</gene>
<keyword evidence="6 11" id="KW-0547">Nucleotide-binding</keyword>
<dbReference type="FunFam" id="1.10.8.60:FF:000013">
    <property type="entry name" value="DNA polymerase III subunit gamma/tau"/>
    <property type="match status" value="1"/>
</dbReference>
<dbReference type="NCBIfam" id="TIGR02397">
    <property type="entry name" value="dnaX_nterm"/>
    <property type="match status" value="1"/>
</dbReference>
<dbReference type="Pfam" id="PF13177">
    <property type="entry name" value="DNA_pol3_delta2"/>
    <property type="match status" value="1"/>
</dbReference>
<keyword evidence="12" id="KW-0175">Coiled coil</keyword>
<keyword evidence="16" id="KW-1185">Reference proteome</keyword>
<reference evidence="15 16" key="1">
    <citation type="submission" date="2019-04" db="EMBL/GenBank/DDBJ databases">
        <title>Geobacter ruber sp. nov., ferric-reducing bacteria isolated from paddy soil.</title>
        <authorList>
            <person name="Xu Z."/>
            <person name="Masuda Y."/>
            <person name="Itoh H."/>
            <person name="Senoo K."/>
        </authorList>
    </citation>
    <scope>NUCLEOTIDE SEQUENCE [LARGE SCALE GENOMIC DNA]</scope>
    <source>
        <strain evidence="15 16">Red88</strain>
    </source>
</reference>
<comment type="subunit">
    <text evidence="11">DNA polymerase III contains a core (composed of alpha, epsilon and theta chains) that associates with a tau subunit. This core dimerizes to form the POLIII' complex. PolIII' associates with the gamma complex (composed of gamma, delta, delta', psi and chi chains) and with the beta chain to form the complete DNA polymerase III complex.</text>
</comment>
<dbReference type="InterPro" id="IPR012763">
    <property type="entry name" value="DNA_pol_III_sug/sutau_N"/>
</dbReference>
<dbReference type="Gene3D" id="1.20.272.10">
    <property type="match status" value="1"/>
</dbReference>
<evidence type="ECO:0000256" key="5">
    <source>
        <dbReference type="ARBA" id="ARBA00022723"/>
    </source>
</evidence>
<dbReference type="GO" id="GO:0009360">
    <property type="term" value="C:DNA polymerase III complex"/>
    <property type="evidence" value="ECO:0007669"/>
    <property type="project" value="InterPro"/>
</dbReference>
<evidence type="ECO:0000313" key="16">
    <source>
        <dbReference type="Proteomes" id="UP000324298"/>
    </source>
</evidence>
<dbReference type="EMBL" id="SRSD01000006">
    <property type="protein sequence ID" value="KAA0891274.1"/>
    <property type="molecule type" value="Genomic_DNA"/>
</dbReference>
<dbReference type="FunFam" id="3.40.50.300:FF:000014">
    <property type="entry name" value="DNA polymerase III subunit gamma/tau"/>
    <property type="match status" value="1"/>
</dbReference>
<dbReference type="Proteomes" id="UP000324298">
    <property type="component" value="Unassembled WGS sequence"/>
</dbReference>
<dbReference type="Pfam" id="PF22608">
    <property type="entry name" value="DNAX_ATPase_lid"/>
    <property type="match status" value="1"/>
</dbReference>
<evidence type="ECO:0000256" key="2">
    <source>
        <dbReference type="ARBA" id="ARBA00022679"/>
    </source>
</evidence>
<dbReference type="OrthoDB" id="9810148at2"/>
<feature type="compositionally biased region" description="Low complexity" evidence="13">
    <location>
        <begin position="420"/>
        <end position="433"/>
    </location>
</feature>
<dbReference type="NCBIfam" id="NF011526">
    <property type="entry name" value="PRK14965.1"/>
    <property type="match status" value="1"/>
</dbReference>
<dbReference type="PANTHER" id="PTHR11669:SF0">
    <property type="entry name" value="PROTEIN STICHEL-LIKE 2"/>
    <property type="match status" value="1"/>
</dbReference>
<keyword evidence="7" id="KW-0862">Zinc</keyword>
<dbReference type="Gene3D" id="1.10.8.60">
    <property type="match status" value="1"/>
</dbReference>
<feature type="region of interest" description="Disordered" evidence="13">
    <location>
        <begin position="397"/>
        <end position="433"/>
    </location>
</feature>
<evidence type="ECO:0000256" key="1">
    <source>
        <dbReference type="ARBA" id="ARBA00006360"/>
    </source>
</evidence>
<evidence type="ECO:0000313" key="15">
    <source>
        <dbReference type="EMBL" id="KAA0891274.1"/>
    </source>
</evidence>
<dbReference type="SUPFAM" id="SSF52540">
    <property type="entry name" value="P-loop containing nucleoside triphosphate hydrolases"/>
    <property type="match status" value="1"/>
</dbReference>
<comment type="similarity">
    <text evidence="1 11">Belongs to the DnaX/STICHEL family.</text>
</comment>
<evidence type="ECO:0000256" key="6">
    <source>
        <dbReference type="ARBA" id="ARBA00022741"/>
    </source>
</evidence>
<dbReference type="GO" id="GO:0003677">
    <property type="term" value="F:DNA binding"/>
    <property type="evidence" value="ECO:0007669"/>
    <property type="project" value="InterPro"/>
</dbReference>
<dbReference type="AlphaFoldDB" id="A0A5A9XEJ2"/>
<comment type="function">
    <text evidence="11">DNA polymerase III is a complex, multichain enzyme responsible for most of the replicative synthesis in bacteria. This DNA polymerase also exhibits 3' to 5' exonuclease activity.</text>
</comment>
<dbReference type="Gene3D" id="3.40.50.300">
    <property type="entry name" value="P-loop containing nucleotide triphosphate hydrolases"/>
    <property type="match status" value="1"/>
</dbReference>
<evidence type="ECO:0000256" key="11">
    <source>
        <dbReference type="RuleBase" id="RU364063"/>
    </source>
</evidence>
<dbReference type="PANTHER" id="PTHR11669">
    <property type="entry name" value="REPLICATION FACTOR C / DNA POLYMERASE III GAMMA-TAU SUBUNIT"/>
    <property type="match status" value="1"/>
</dbReference>
<dbReference type="GO" id="GO:0006261">
    <property type="term" value="P:DNA-templated DNA replication"/>
    <property type="evidence" value="ECO:0007669"/>
    <property type="project" value="TreeGrafter"/>
</dbReference>
<evidence type="ECO:0000256" key="13">
    <source>
        <dbReference type="SAM" id="MobiDB-lite"/>
    </source>
</evidence>
<feature type="coiled-coil region" evidence="12">
    <location>
        <begin position="298"/>
        <end position="325"/>
    </location>
</feature>
<keyword evidence="9 11" id="KW-0239">DNA-directed DNA polymerase</keyword>
<keyword evidence="4 11" id="KW-0235">DNA replication</keyword>
<dbReference type="RefSeq" id="WP_149307638.1">
    <property type="nucleotide sequence ID" value="NZ_SRSD01000006.1"/>
</dbReference>
<organism evidence="15 16">
    <name type="scientific">Oryzomonas rubra</name>
    <dbReference type="NCBI Taxonomy" id="2509454"/>
    <lineage>
        <taxon>Bacteria</taxon>
        <taxon>Pseudomonadati</taxon>
        <taxon>Thermodesulfobacteriota</taxon>
        <taxon>Desulfuromonadia</taxon>
        <taxon>Geobacterales</taxon>
        <taxon>Geobacteraceae</taxon>
        <taxon>Oryzomonas</taxon>
    </lineage>
</organism>
<dbReference type="PRINTS" id="PR00300">
    <property type="entry name" value="CLPPROTEASEA"/>
</dbReference>
<dbReference type="GO" id="GO:0046872">
    <property type="term" value="F:metal ion binding"/>
    <property type="evidence" value="ECO:0007669"/>
    <property type="project" value="UniProtKB-KW"/>
</dbReference>
<name>A0A5A9XEJ2_9BACT</name>
<dbReference type="InterPro" id="IPR001270">
    <property type="entry name" value="ClpA/B"/>
</dbReference>
<dbReference type="SUPFAM" id="SSF48019">
    <property type="entry name" value="post-AAA+ oligomerization domain-like"/>
    <property type="match status" value="1"/>
</dbReference>
<keyword evidence="8 11" id="KW-0067">ATP-binding</keyword>
<evidence type="ECO:0000256" key="7">
    <source>
        <dbReference type="ARBA" id="ARBA00022833"/>
    </source>
</evidence>
<accession>A0A5A9XEJ2</accession>
<sequence length="566" mass="61947">MSYVVLARKYRPQTFSELTGQEHVSRTLQNAIDTGRVAHAFLFTGARGVGKTSSARILAKALNCEQGLTTEPCNACPICKEITDGTSTDVFEIDGASNTGVDDVRDLRDNIKYLPSHSRYKIFIIDEVHMLSTSAFNALLKTLEEPPAHVKFIFATTEPHKVPVTILSRCQRFDFKRILLPKLIERLRFIAGEEGISISDAALAMIARKGDGSMRDSLSVFDQVLAFCGNSVSDEDVATMIGAVDRRLLAEISAAVFAGDTQGVLAGVKRVDGVGYNMRQFCQELIDHFRNLLVIRSVKSPEEILDLAEAELEELRRQAGGFSAQEIQRRLTLLLKAETEMAYATFPRLILEIALLKAATLVPVIPIQELLEKIKGLETGAVHTPVLPWDAGRPAAPAATAAAAPAQRPAPPRDEPAPQPAAAAAQQPPVRPQARGGYADWERFVAFCIEKRPANGSVLEHGSPLKLEPGQMEIGFPAGYYLDMAQDADFIAEIRTLAQEFTGHETVIRIKAIRPETGETPQSLAEKKKSDNEHLMEDLKREVAGHPVINEAARIFGGIVTDIRKA</sequence>
<dbReference type="InterPro" id="IPR045085">
    <property type="entry name" value="HLD_clamp_pol_III_gamma_tau"/>
</dbReference>
<dbReference type="CDD" id="cd18137">
    <property type="entry name" value="HLD_clamp_pol_III_gamma_tau"/>
    <property type="match status" value="1"/>
</dbReference>
<keyword evidence="5" id="KW-0479">Metal-binding</keyword>
<keyword evidence="3 11" id="KW-0548">Nucleotidyltransferase</keyword>
<dbReference type="InterPro" id="IPR050238">
    <property type="entry name" value="DNA_Rep/Repair_Clamp_Loader"/>
</dbReference>
<evidence type="ECO:0000256" key="10">
    <source>
        <dbReference type="ARBA" id="ARBA00049244"/>
    </source>
</evidence>
<evidence type="ECO:0000256" key="12">
    <source>
        <dbReference type="SAM" id="Coils"/>
    </source>
</evidence>
<evidence type="ECO:0000256" key="3">
    <source>
        <dbReference type="ARBA" id="ARBA00022695"/>
    </source>
</evidence>
<dbReference type="GO" id="GO:0003887">
    <property type="term" value="F:DNA-directed DNA polymerase activity"/>
    <property type="evidence" value="ECO:0007669"/>
    <property type="project" value="UniProtKB-KW"/>
</dbReference>
<dbReference type="GO" id="GO:0005524">
    <property type="term" value="F:ATP binding"/>
    <property type="evidence" value="ECO:0007669"/>
    <property type="project" value="UniProtKB-KW"/>
</dbReference>
<protein>
    <recommendedName>
        <fullName evidence="11">DNA polymerase III subunit gamma/tau</fullName>
        <ecNumber evidence="11">2.7.7.7</ecNumber>
    </recommendedName>
</protein>
<evidence type="ECO:0000256" key="4">
    <source>
        <dbReference type="ARBA" id="ARBA00022705"/>
    </source>
</evidence>
<comment type="caution">
    <text evidence="15">The sequence shown here is derived from an EMBL/GenBank/DDBJ whole genome shotgun (WGS) entry which is preliminary data.</text>
</comment>
<keyword evidence="2 11" id="KW-0808">Transferase</keyword>